<reference evidence="6" key="1">
    <citation type="journal article" date="2019" name="Science">
        <title>Mutation of a bHLH transcription factor allowed almond domestication.</title>
        <authorList>
            <person name="Sanchez-Perez R."/>
            <person name="Pavan S."/>
            <person name="Mazzeo R."/>
            <person name="Moldovan C."/>
            <person name="Aiese Cigliano R."/>
            <person name="Del Cueto J."/>
            <person name="Ricciardi F."/>
            <person name="Lotti C."/>
            <person name="Ricciardi L."/>
            <person name="Dicenta F."/>
            <person name="Lopez-Marques R.L."/>
            <person name="Lindberg Moller B."/>
        </authorList>
    </citation>
    <scope>NUCLEOTIDE SEQUENCE</scope>
</reference>
<sequence length="152" mass="16473">MGSLVASALLKYGWGWSFVVPGLIIATVGVVVFLFLPVSPDSVGAEEDELDSPKKCGAAGVTEPLLEPEVKVKESAVGFLEAWKIPGVAPFALCLFFSKLVAYTFLYWLPFYISHTAIDGKYLSSEASGTYPHCSMLEEFLEESLLAIFLIA</sequence>
<evidence type="ECO:0000313" key="6">
    <source>
        <dbReference type="EMBL" id="BBG98224.1"/>
    </source>
</evidence>
<protein>
    <submittedName>
        <fullName evidence="6">Phosphate starvation-induced gene 3</fullName>
    </submittedName>
</protein>
<organism evidence="6">
    <name type="scientific">Prunus dulcis</name>
    <name type="common">Almond</name>
    <name type="synonym">Amygdalus dulcis</name>
    <dbReference type="NCBI Taxonomy" id="3755"/>
    <lineage>
        <taxon>Eukaryota</taxon>
        <taxon>Viridiplantae</taxon>
        <taxon>Streptophyta</taxon>
        <taxon>Embryophyta</taxon>
        <taxon>Tracheophyta</taxon>
        <taxon>Spermatophyta</taxon>
        <taxon>Magnoliopsida</taxon>
        <taxon>eudicotyledons</taxon>
        <taxon>Gunneridae</taxon>
        <taxon>Pentapetalae</taxon>
        <taxon>rosids</taxon>
        <taxon>fabids</taxon>
        <taxon>Rosales</taxon>
        <taxon>Rosaceae</taxon>
        <taxon>Amygdaloideae</taxon>
        <taxon>Amygdaleae</taxon>
        <taxon>Prunus</taxon>
    </lineage>
</organism>
<dbReference type="EMBL" id="AP019298">
    <property type="protein sequence ID" value="BBG98224.1"/>
    <property type="molecule type" value="Genomic_DNA"/>
</dbReference>
<dbReference type="PANTHER" id="PTHR43184">
    <property type="entry name" value="MAJOR FACILITATOR SUPERFAMILY TRANSPORTER 16, ISOFORM B"/>
    <property type="match status" value="1"/>
</dbReference>
<proteinExistence type="predicted"/>
<dbReference type="PANTHER" id="PTHR43184:SF15">
    <property type="entry name" value="GLYCEROL-3-PHOSPHATE TRANSPORTER 1-RELATED"/>
    <property type="match status" value="1"/>
</dbReference>
<accession>A0A4Y1R2B1</accession>
<dbReference type="InterPro" id="IPR036259">
    <property type="entry name" value="MFS_trans_sf"/>
</dbReference>
<evidence type="ECO:0000256" key="4">
    <source>
        <dbReference type="ARBA" id="ARBA00023136"/>
    </source>
</evidence>
<dbReference type="GO" id="GO:0055062">
    <property type="term" value="P:phosphate ion homeostasis"/>
    <property type="evidence" value="ECO:0007669"/>
    <property type="project" value="TreeGrafter"/>
</dbReference>
<evidence type="ECO:0000256" key="3">
    <source>
        <dbReference type="ARBA" id="ARBA00022989"/>
    </source>
</evidence>
<evidence type="ECO:0000256" key="5">
    <source>
        <dbReference type="SAM" id="Phobius"/>
    </source>
</evidence>
<feature type="transmembrane region" description="Helical" evidence="5">
    <location>
        <begin position="12"/>
        <end position="36"/>
    </location>
</feature>
<keyword evidence="4 5" id="KW-0472">Membrane</keyword>
<dbReference type="SUPFAM" id="SSF103473">
    <property type="entry name" value="MFS general substrate transporter"/>
    <property type="match status" value="1"/>
</dbReference>
<feature type="transmembrane region" description="Helical" evidence="5">
    <location>
        <begin position="88"/>
        <end position="109"/>
    </location>
</feature>
<dbReference type="InterPro" id="IPR011701">
    <property type="entry name" value="MFS"/>
</dbReference>
<name>A0A4Y1R2B1_PRUDU</name>
<keyword evidence="3 5" id="KW-1133">Transmembrane helix</keyword>
<gene>
    <name evidence="6" type="ORF">Prudu_007569</name>
</gene>
<evidence type="ECO:0000256" key="1">
    <source>
        <dbReference type="ARBA" id="ARBA00004141"/>
    </source>
</evidence>
<comment type="subcellular location">
    <subcellularLocation>
        <location evidence="1">Membrane</location>
        <topology evidence="1">Multi-pass membrane protein</topology>
    </subcellularLocation>
</comment>
<evidence type="ECO:0000256" key="2">
    <source>
        <dbReference type="ARBA" id="ARBA00022692"/>
    </source>
</evidence>
<dbReference type="Pfam" id="PF07690">
    <property type="entry name" value="MFS_1"/>
    <property type="match status" value="1"/>
</dbReference>
<dbReference type="GO" id="GO:0022857">
    <property type="term" value="F:transmembrane transporter activity"/>
    <property type="evidence" value="ECO:0007669"/>
    <property type="project" value="InterPro"/>
</dbReference>
<keyword evidence="2 5" id="KW-0812">Transmembrane</keyword>
<dbReference type="GO" id="GO:0016020">
    <property type="term" value="C:membrane"/>
    <property type="evidence" value="ECO:0007669"/>
    <property type="project" value="UniProtKB-SubCell"/>
</dbReference>
<dbReference type="AlphaFoldDB" id="A0A4Y1R2B1"/>
<dbReference type="Gene3D" id="1.20.1250.20">
    <property type="entry name" value="MFS general substrate transporter like domains"/>
    <property type="match status" value="1"/>
</dbReference>